<protein>
    <submittedName>
        <fullName evidence="1">Major head protein</fullName>
    </submittedName>
</protein>
<dbReference type="Proteomes" id="UP000201337">
    <property type="component" value="Segment"/>
</dbReference>
<dbReference type="EMBL" id="KR296692">
    <property type="protein sequence ID" value="AKJ73695.1"/>
    <property type="molecule type" value="Genomic_DNA"/>
</dbReference>
<accession>A0A0N7CCN6</accession>
<dbReference type="RefSeq" id="YP_009220837.1">
    <property type="nucleotide sequence ID" value="NC_029042.1"/>
</dbReference>
<reference evidence="1 2" key="1">
    <citation type="journal article" date="2016" name="Virus Genes">
        <title>Genomic characterization of Salmonella bacteriophages isolated from India.</title>
        <authorList>
            <person name="Karpe Y.A."/>
            <person name="Kanade G.D."/>
            <person name="Pingale K.D."/>
            <person name="Arankalle V.A."/>
            <person name="Banerjee K."/>
        </authorList>
    </citation>
    <scope>NUCLEOTIDE SEQUENCE [LARGE SCALE GENOMIC DNA]</scope>
</reference>
<organism evidence="1 2">
    <name type="scientific">Salmonella phage 38</name>
    <dbReference type="NCBI Taxonomy" id="1654891"/>
    <lineage>
        <taxon>Viruses</taxon>
        <taxon>Duplodnaviria</taxon>
        <taxon>Heunggongvirae</taxon>
        <taxon>Uroviricota</taxon>
        <taxon>Caudoviricetes</taxon>
        <taxon>Pantevenvirales</taxon>
        <taxon>Ackermannviridae</taxon>
        <taxon>Cvivirinae</taxon>
        <taxon>Kuttervirus</taxon>
        <taxon>Kuttervirus kv38</taxon>
    </lineage>
</organism>
<gene>
    <name evidence="1" type="ORF">SP38_93</name>
</gene>
<proteinExistence type="predicted"/>
<name>A0A0N7CCN6_9CAUD</name>
<keyword evidence="2" id="KW-1185">Reference proteome</keyword>
<evidence type="ECO:0000313" key="1">
    <source>
        <dbReference type="EMBL" id="AKJ73695.1"/>
    </source>
</evidence>
<evidence type="ECO:0000313" key="2">
    <source>
        <dbReference type="Proteomes" id="UP000201337"/>
    </source>
</evidence>
<sequence length="57" mass="6690">MTKKLVTEEMRKQWLPVLQKESEAIQPLSAENVTIRLMQNQAEWNAKTWANLTHLVL</sequence>
<dbReference type="GeneID" id="26683803"/>
<dbReference type="KEGG" id="vg:26683803"/>